<evidence type="ECO:0000256" key="1">
    <source>
        <dbReference type="SAM" id="MobiDB-lite"/>
    </source>
</evidence>
<sequence length="91" mass="10588">MGRNIVYSYTIGDNSILSSSYRAWIPSVYLELRVFCRDCHMFLPETRNKHLFETVSQLEEDALRKKNRKGTENTKDEAKALTVNEKSESNI</sequence>
<evidence type="ECO:0000313" key="3">
    <source>
        <dbReference type="Proteomes" id="UP000326759"/>
    </source>
</evidence>
<dbReference type="Proteomes" id="UP000326759">
    <property type="component" value="Unassembled WGS sequence"/>
</dbReference>
<dbReference type="AlphaFoldDB" id="A0A5N5T1U0"/>
<organism evidence="2 3">
    <name type="scientific">Armadillidium nasatum</name>
    <dbReference type="NCBI Taxonomy" id="96803"/>
    <lineage>
        <taxon>Eukaryota</taxon>
        <taxon>Metazoa</taxon>
        <taxon>Ecdysozoa</taxon>
        <taxon>Arthropoda</taxon>
        <taxon>Crustacea</taxon>
        <taxon>Multicrustacea</taxon>
        <taxon>Malacostraca</taxon>
        <taxon>Eumalacostraca</taxon>
        <taxon>Peracarida</taxon>
        <taxon>Isopoda</taxon>
        <taxon>Oniscidea</taxon>
        <taxon>Crinocheta</taxon>
        <taxon>Armadillidiidae</taxon>
        <taxon>Armadillidium</taxon>
    </lineage>
</organism>
<comment type="caution">
    <text evidence="2">The sequence shown here is derived from an EMBL/GenBank/DDBJ whole genome shotgun (WGS) entry which is preliminary data.</text>
</comment>
<dbReference type="OrthoDB" id="6380447at2759"/>
<dbReference type="EMBL" id="SEYY01015923">
    <property type="protein sequence ID" value="KAB7499959.1"/>
    <property type="molecule type" value="Genomic_DNA"/>
</dbReference>
<protein>
    <submittedName>
        <fullName evidence="2">Zinc finger and BTB domain-containing protein 20</fullName>
    </submittedName>
</protein>
<name>A0A5N5T1U0_9CRUS</name>
<evidence type="ECO:0000313" key="2">
    <source>
        <dbReference type="EMBL" id="KAB7499959.1"/>
    </source>
</evidence>
<accession>A0A5N5T1U0</accession>
<keyword evidence="3" id="KW-1185">Reference proteome</keyword>
<proteinExistence type="predicted"/>
<gene>
    <name evidence="2" type="primary">Zbtb20</name>
    <name evidence="2" type="ORF">Anas_11160</name>
</gene>
<feature type="region of interest" description="Disordered" evidence="1">
    <location>
        <begin position="63"/>
        <end position="91"/>
    </location>
</feature>
<reference evidence="2 3" key="1">
    <citation type="journal article" date="2019" name="PLoS Biol.">
        <title>Sex chromosomes control vertical transmission of feminizing Wolbachia symbionts in an isopod.</title>
        <authorList>
            <person name="Becking T."/>
            <person name="Chebbi M.A."/>
            <person name="Giraud I."/>
            <person name="Moumen B."/>
            <person name="Laverre T."/>
            <person name="Caubet Y."/>
            <person name="Peccoud J."/>
            <person name="Gilbert C."/>
            <person name="Cordaux R."/>
        </authorList>
    </citation>
    <scope>NUCLEOTIDE SEQUENCE [LARGE SCALE GENOMIC DNA]</scope>
    <source>
        <strain evidence="2">ANa2</strain>
        <tissue evidence="2">Whole body excluding digestive tract and cuticle</tissue>
    </source>
</reference>